<comment type="similarity">
    <text evidence="10 12">Belongs to the ApbE family.</text>
</comment>
<comment type="subcellular location">
    <subcellularLocation>
        <location evidence="12">Cell inner membrane</location>
        <topology evidence="12">Lipid-anchor</topology>
        <orientation evidence="12">Periplasmic side</orientation>
    </subcellularLocation>
</comment>
<dbReference type="PROSITE" id="PS51257">
    <property type="entry name" value="PROKAR_LIPOPROTEIN"/>
    <property type="match status" value="1"/>
</dbReference>
<dbReference type="PIRSF" id="PIRSF006268">
    <property type="entry name" value="ApbE"/>
    <property type="match status" value="1"/>
</dbReference>
<keyword evidence="12" id="KW-0449">Lipoprotein</keyword>
<dbReference type="SUPFAM" id="SSF143631">
    <property type="entry name" value="ApbE-like"/>
    <property type="match status" value="1"/>
</dbReference>
<comment type="cofactor">
    <cofactor evidence="11">
        <name>Mg(2+)</name>
        <dbReference type="ChEBI" id="CHEBI:18420"/>
    </cofactor>
    <cofactor evidence="11">
        <name>Mn(2+)</name>
        <dbReference type="ChEBI" id="CHEBI:29035"/>
    </cofactor>
    <text evidence="11">Magnesium. Can also use manganese.</text>
</comment>
<sequence>MKKRLFVFTLLAIISCSPEKSNYVTKTYLVMGTVLNVTLPQKDILLSDSVYSIFRLVDSLMNPIKPYSDIYKINDNSGKFVSVHPYTADCIRKAIYVSQLTDGAFDITVGSLVHLWHFDEQGKYAFPPVDSIEKYRKFVDYRKVVVSDNRVKIGKDQRITVAGIAKGYAIDLAACYLRDKGVSSAIIDAGGDLYLVGTKEGKPWRVGVRDPHNREGVNKVVALSDISCCTSGDYERYIEQNGKRYSHIFSPLTGYPVSNGVRSVTVLFKDAALCDGFATAIFVMGPEKAKELQEKVKGLEYYIIMDDTTIYSEGFTKYLAD</sequence>
<evidence type="ECO:0000256" key="3">
    <source>
        <dbReference type="ARBA" id="ARBA00022630"/>
    </source>
</evidence>
<comment type="function">
    <text evidence="12">Flavin transferase that catalyzes the transfer of the FMN moiety of FAD and its covalent binding to the hydroxyl group of a threonine residue in a target flavoprotein.</text>
</comment>
<keyword evidence="5 10" id="KW-0479">Metal-binding</keyword>
<dbReference type="Gene3D" id="3.10.520.10">
    <property type="entry name" value="ApbE-like domains"/>
    <property type="match status" value="1"/>
</dbReference>
<dbReference type="EMBL" id="DTGD01000203">
    <property type="protein sequence ID" value="HGB36321.1"/>
    <property type="molecule type" value="Genomic_DNA"/>
</dbReference>
<evidence type="ECO:0000256" key="4">
    <source>
        <dbReference type="ARBA" id="ARBA00022679"/>
    </source>
</evidence>
<evidence type="ECO:0000256" key="8">
    <source>
        <dbReference type="ARBA" id="ARBA00031306"/>
    </source>
</evidence>
<dbReference type="GO" id="GO:0046872">
    <property type="term" value="F:metal ion binding"/>
    <property type="evidence" value="ECO:0007669"/>
    <property type="project" value="UniProtKB-UniRule"/>
</dbReference>
<keyword evidence="12" id="KW-0472">Membrane</keyword>
<feature type="binding site" evidence="11">
    <location>
        <position position="279"/>
    </location>
    <ligand>
        <name>Mg(2+)</name>
        <dbReference type="ChEBI" id="CHEBI:18420"/>
    </ligand>
</feature>
<evidence type="ECO:0000256" key="9">
    <source>
        <dbReference type="ARBA" id="ARBA00048540"/>
    </source>
</evidence>
<evidence type="ECO:0000256" key="7">
    <source>
        <dbReference type="ARBA" id="ARBA00022842"/>
    </source>
</evidence>
<evidence type="ECO:0000256" key="1">
    <source>
        <dbReference type="ARBA" id="ARBA00011955"/>
    </source>
</evidence>
<evidence type="ECO:0000256" key="11">
    <source>
        <dbReference type="PIRSR" id="PIRSR006268-2"/>
    </source>
</evidence>
<dbReference type="GO" id="GO:0005886">
    <property type="term" value="C:plasma membrane"/>
    <property type="evidence" value="ECO:0007669"/>
    <property type="project" value="UniProtKB-SubCell"/>
</dbReference>
<keyword evidence="7 10" id="KW-0460">Magnesium</keyword>
<feature type="binding site" evidence="11">
    <location>
        <position position="163"/>
    </location>
    <ligand>
        <name>Mg(2+)</name>
        <dbReference type="ChEBI" id="CHEBI:18420"/>
    </ligand>
</feature>
<evidence type="ECO:0000256" key="6">
    <source>
        <dbReference type="ARBA" id="ARBA00022827"/>
    </source>
</evidence>
<keyword evidence="12" id="KW-0997">Cell inner membrane</keyword>
<dbReference type="EC" id="2.7.1.180" evidence="1 10"/>
<comment type="catalytic activity">
    <reaction evidence="9 10 12">
        <text>L-threonyl-[protein] + FAD = FMN-L-threonyl-[protein] + AMP + H(+)</text>
        <dbReference type="Rhea" id="RHEA:36847"/>
        <dbReference type="Rhea" id="RHEA-COMP:11060"/>
        <dbReference type="Rhea" id="RHEA-COMP:11061"/>
        <dbReference type="ChEBI" id="CHEBI:15378"/>
        <dbReference type="ChEBI" id="CHEBI:30013"/>
        <dbReference type="ChEBI" id="CHEBI:57692"/>
        <dbReference type="ChEBI" id="CHEBI:74257"/>
        <dbReference type="ChEBI" id="CHEBI:456215"/>
        <dbReference type="EC" id="2.7.1.180"/>
    </reaction>
</comment>
<evidence type="ECO:0000256" key="12">
    <source>
        <dbReference type="RuleBase" id="RU363002"/>
    </source>
</evidence>
<reference evidence="13" key="1">
    <citation type="journal article" date="2020" name="mSystems">
        <title>Genome- and Community-Level Interaction Insights into Carbon Utilization and Element Cycling Functions of Hydrothermarchaeota in Hydrothermal Sediment.</title>
        <authorList>
            <person name="Zhou Z."/>
            <person name="Liu Y."/>
            <person name="Xu W."/>
            <person name="Pan J."/>
            <person name="Luo Z.H."/>
            <person name="Li M."/>
        </authorList>
    </citation>
    <scope>NUCLEOTIDE SEQUENCE [LARGE SCALE GENOMIC DNA]</scope>
    <source>
        <strain evidence="13">SpSt-754</strain>
    </source>
</reference>
<dbReference type="PANTHER" id="PTHR30040">
    <property type="entry name" value="THIAMINE BIOSYNTHESIS LIPOPROTEIN APBE"/>
    <property type="match status" value="1"/>
</dbReference>
<keyword evidence="3 10" id="KW-0285">Flavoprotein</keyword>
<dbReference type="InterPro" id="IPR024932">
    <property type="entry name" value="ApbE"/>
</dbReference>
<dbReference type="AlphaFoldDB" id="A0A7V3KP36"/>
<dbReference type="InterPro" id="IPR003374">
    <property type="entry name" value="ApbE-like_sf"/>
</dbReference>
<evidence type="ECO:0000256" key="5">
    <source>
        <dbReference type="ARBA" id="ARBA00022723"/>
    </source>
</evidence>
<dbReference type="GO" id="GO:0016740">
    <property type="term" value="F:transferase activity"/>
    <property type="evidence" value="ECO:0007669"/>
    <property type="project" value="UniProtKB-UniRule"/>
</dbReference>
<protein>
    <recommendedName>
        <fullName evidence="2 10">FAD:protein FMN transferase</fullName>
        <ecNumber evidence="1 10">2.7.1.180</ecNumber>
    </recommendedName>
    <alternativeName>
        <fullName evidence="8 10">Flavin transferase</fullName>
    </alternativeName>
</protein>
<evidence type="ECO:0000256" key="2">
    <source>
        <dbReference type="ARBA" id="ARBA00016337"/>
    </source>
</evidence>
<feature type="binding site" evidence="11">
    <location>
        <position position="275"/>
    </location>
    <ligand>
        <name>Mg(2+)</name>
        <dbReference type="ChEBI" id="CHEBI:18420"/>
    </ligand>
</feature>
<organism evidence="13">
    <name type="scientific">candidate division WOR-3 bacterium</name>
    <dbReference type="NCBI Taxonomy" id="2052148"/>
    <lineage>
        <taxon>Bacteria</taxon>
        <taxon>Bacteria division WOR-3</taxon>
    </lineage>
</organism>
<evidence type="ECO:0000313" key="13">
    <source>
        <dbReference type="EMBL" id="HGB36321.1"/>
    </source>
</evidence>
<proteinExistence type="inferred from homology"/>
<keyword evidence="6 10" id="KW-0274">FAD</keyword>
<dbReference type="PANTHER" id="PTHR30040:SF2">
    <property type="entry name" value="FAD:PROTEIN FMN TRANSFERASE"/>
    <property type="match status" value="1"/>
</dbReference>
<keyword evidence="12" id="KW-1003">Cell membrane</keyword>
<evidence type="ECO:0000256" key="10">
    <source>
        <dbReference type="PIRNR" id="PIRNR006268"/>
    </source>
</evidence>
<comment type="caution">
    <text evidence="13">The sequence shown here is derived from an EMBL/GenBank/DDBJ whole genome shotgun (WGS) entry which is preliminary data.</text>
</comment>
<name>A0A7V3KP36_UNCW3</name>
<dbReference type="Pfam" id="PF02424">
    <property type="entry name" value="ApbE"/>
    <property type="match status" value="1"/>
</dbReference>
<gene>
    <name evidence="13" type="ORF">ENV38_05405</name>
</gene>
<accession>A0A7V3KP36</accession>
<keyword evidence="4 10" id="KW-0808">Transferase</keyword>